<evidence type="ECO:0000313" key="3">
    <source>
        <dbReference type="Proteomes" id="UP001497482"/>
    </source>
</evidence>
<keyword evidence="1" id="KW-0732">Signal</keyword>
<evidence type="ECO:0000313" key="2">
    <source>
        <dbReference type="EMBL" id="CAL1583768.1"/>
    </source>
</evidence>
<dbReference type="EMBL" id="OZ035838">
    <property type="protein sequence ID" value="CAL1583768.1"/>
    <property type="molecule type" value="Genomic_DNA"/>
</dbReference>
<keyword evidence="3" id="KW-1185">Reference proteome</keyword>
<evidence type="ECO:0008006" key="4">
    <source>
        <dbReference type="Google" id="ProtNLM"/>
    </source>
</evidence>
<organism evidence="2 3">
    <name type="scientific">Knipowitschia caucasica</name>
    <name type="common">Caucasian dwarf goby</name>
    <name type="synonym">Pomatoschistus caucasicus</name>
    <dbReference type="NCBI Taxonomy" id="637954"/>
    <lineage>
        <taxon>Eukaryota</taxon>
        <taxon>Metazoa</taxon>
        <taxon>Chordata</taxon>
        <taxon>Craniata</taxon>
        <taxon>Vertebrata</taxon>
        <taxon>Euteleostomi</taxon>
        <taxon>Actinopterygii</taxon>
        <taxon>Neopterygii</taxon>
        <taxon>Teleostei</taxon>
        <taxon>Neoteleostei</taxon>
        <taxon>Acanthomorphata</taxon>
        <taxon>Gobiaria</taxon>
        <taxon>Gobiiformes</taxon>
        <taxon>Gobioidei</taxon>
        <taxon>Gobiidae</taxon>
        <taxon>Gobiinae</taxon>
        <taxon>Knipowitschia</taxon>
    </lineage>
</organism>
<name>A0AAV2K1J5_KNICA</name>
<proteinExistence type="predicted"/>
<feature type="chain" id="PRO_5043718740" description="Secreted protein" evidence="1">
    <location>
        <begin position="27"/>
        <end position="125"/>
    </location>
</feature>
<protein>
    <recommendedName>
        <fullName evidence="4">Secreted protein</fullName>
    </recommendedName>
</protein>
<evidence type="ECO:0000256" key="1">
    <source>
        <dbReference type="SAM" id="SignalP"/>
    </source>
</evidence>
<gene>
    <name evidence="2" type="ORF">KC01_LOCUS14202</name>
</gene>
<dbReference type="Proteomes" id="UP001497482">
    <property type="component" value="Chromosome 16"/>
</dbReference>
<dbReference type="AlphaFoldDB" id="A0AAV2K1J5"/>
<reference evidence="2 3" key="1">
    <citation type="submission" date="2024-04" db="EMBL/GenBank/DDBJ databases">
        <authorList>
            <person name="Waldvogel A.-M."/>
            <person name="Schoenle A."/>
        </authorList>
    </citation>
    <scope>NUCLEOTIDE SEQUENCE [LARGE SCALE GENOMIC DNA]</scope>
</reference>
<sequence length="125" mass="13276">MTDGLDAWFSFSPSGWLLLVVARSLASHLLLEVSCGVSTSRCCPTLSLLHVSGPGLECVWMQPGTWGGSASVLALPTSGLRDLMFLIPLPSGLSFWFQPLVSAAGLSWSQCGLSEPLISVSLWPQ</sequence>
<accession>A0AAV2K1J5</accession>
<feature type="signal peptide" evidence="1">
    <location>
        <begin position="1"/>
        <end position="26"/>
    </location>
</feature>